<dbReference type="AlphaFoldDB" id="A0A1Y2AZP8"/>
<dbReference type="PANTHER" id="PTHR43861:SF3">
    <property type="entry name" value="PUTATIVE (AFU_ORTHOLOGUE AFUA_2G14390)-RELATED"/>
    <property type="match status" value="1"/>
</dbReference>
<feature type="compositionally biased region" description="Basic residues" evidence="2">
    <location>
        <begin position="1"/>
        <end position="21"/>
    </location>
</feature>
<feature type="compositionally biased region" description="Basic and acidic residues" evidence="2">
    <location>
        <begin position="204"/>
        <end position="216"/>
    </location>
</feature>
<dbReference type="Proteomes" id="UP000193986">
    <property type="component" value="Unassembled WGS sequence"/>
</dbReference>
<proteinExistence type="predicted"/>
<feature type="region of interest" description="Disordered" evidence="2">
    <location>
        <begin position="195"/>
        <end position="223"/>
    </location>
</feature>
<sequence length="276" mass="30070">MSTGTHHQHHHGHHHHHHQHDHQHQDDPWNGVEYLSKPGVRETAIIQADSVSHALIHAGVPLSSQKELHVLEIGCGGGAVTPHLLSMFCTVHSIDTSLSMLLALPPYPPSHTHALHSLSSSSAAQFKALEPMRSPIPTDQARTQVPPRTEWDIAVTNLVMHHVDDIPSFLRGAIGLLKVDGWLVVTEFGPSELIEGTGTGSDTAPEHHVHDTDENGHGNTVNKPLHHRPAWSIETISKVLLDNGFVDVGAEIRGTLPVFGLDKPPVPCLIAWGRKP</sequence>
<dbReference type="EMBL" id="MCFC01000034">
    <property type="protein sequence ID" value="ORY28058.1"/>
    <property type="molecule type" value="Genomic_DNA"/>
</dbReference>
<dbReference type="InParanoid" id="A0A1Y2AZP8"/>
<dbReference type="InterPro" id="IPR029063">
    <property type="entry name" value="SAM-dependent_MTases_sf"/>
</dbReference>
<dbReference type="GO" id="GO:0032259">
    <property type="term" value="P:methylation"/>
    <property type="evidence" value="ECO:0007669"/>
    <property type="project" value="UniProtKB-KW"/>
</dbReference>
<evidence type="ECO:0000256" key="2">
    <source>
        <dbReference type="SAM" id="MobiDB-lite"/>
    </source>
</evidence>
<dbReference type="OrthoDB" id="3647at2759"/>
<dbReference type="PANTHER" id="PTHR43861">
    <property type="entry name" value="TRANS-ACONITATE 2-METHYLTRANSFERASE-RELATED"/>
    <property type="match status" value="1"/>
</dbReference>
<evidence type="ECO:0000256" key="1">
    <source>
        <dbReference type="ARBA" id="ARBA00022679"/>
    </source>
</evidence>
<name>A0A1Y2AZP8_9TREE</name>
<dbReference type="Pfam" id="PF13489">
    <property type="entry name" value="Methyltransf_23"/>
    <property type="match status" value="1"/>
</dbReference>
<dbReference type="GO" id="GO:0008168">
    <property type="term" value="F:methyltransferase activity"/>
    <property type="evidence" value="ECO:0007669"/>
    <property type="project" value="UniProtKB-KW"/>
</dbReference>
<evidence type="ECO:0000313" key="3">
    <source>
        <dbReference type="EMBL" id="ORY28058.1"/>
    </source>
</evidence>
<keyword evidence="3" id="KW-0489">Methyltransferase</keyword>
<accession>A0A1Y2AZP8</accession>
<dbReference type="SUPFAM" id="SSF53335">
    <property type="entry name" value="S-adenosyl-L-methionine-dependent methyltransferases"/>
    <property type="match status" value="1"/>
</dbReference>
<organism evidence="3 4">
    <name type="scientific">Naematelia encephala</name>
    <dbReference type="NCBI Taxonomy" id="71784"/>
    <lineage>
        <taxon>Eukaryota</taxon>
        <taxon>Fungi</taxon>
        <taxon>Dikarya</taxon>
        <taxon>Basidiomycota</taxon>
        <taxon>Agaricomycotina</taxon>
        <taxon>Tremellomycetes</taxon>
        <taxon>Tremellales</taxon>
        <taxon>Naemateliaceae</taxon>
        <taxon>Naematelia</taxon>
    </lineage>
</organism>
<protein>
    <submittedName>
        <fullName evidence="3">S-adenosyl-L-methionine-dependent methyltransferase</fullName>
    </submittedName>
</protein>
<dbReference type="STRING" id="71784.A0A1Y2AZP8"/>
<dbReference type="Gene3D" id="3.40.50.150">
    <property type="entry name" value="Vaccinia Virus protein VP39"/>
    <property type="match status" value="1"/>
</dbReference>
<keyword evidence="4" id="KW-1185">Reference proteome</keyword>
<keyword evidence="1 3" id="KW-0808">Transferase</keyword>
<reference evidence="3 4" key="1">
    <citation type="submission" date="2016-07" db="EMBL/GenBank/DDBJ databases">
        <title>Pervasive Adenine N6-methylation of Active Genes in Fungi.</title>
        <authorList>
            <consortium name="DOE Joint Genome Institute"/>
            <person name="Mondo S.J."/>
            <person name="Dannebaum R.O."/>
            <person name="Kuo R.C."/>
            <person name="Labutti K."/>
            <person name="Haridas S."/>
            <person name="Kuo A."/>
            <person name="Salamov A."/>
            <person name="Ahrendt S.R."/>
            <person name="Lipzen A."/>
            <person name="Sullivan W."/>
            <person name="Andreopoulos W.B."/>
            <person name="Clum A."/>
            <person name="Lindquist E."/>
            <person name="Daum C."/>
            <person name="Ramamoorthy G.K."/>
            <person name="Gryganskyi A."/>
            <person name="Culley D."/>
            <person name="Magnuson J.K."/>
            <person name="James T.Y."/>
            <person name="O'Malley M.A."/>
            <person name="Stajich J.E."/>
            <person name="Spatafora J.W."/>
            <person name="Visel A."/>
            <person name="Grigoriev I.V."/>
        </authorList>
    </citation>
    <scope>NUCLEOTIDE SEQUENCE [LARGE SCALE GENOMIC DNA]</scope>
    <source>
        <strain evidence="3 4">68-887.2</strain>
    </source>
</reference>
<gene>
    <name evidence="3" type="ORF">BCR39DRAFT_588944</name>
</gene>
<comment type="caution">
    <text evidence="3">The sequence shown here is derived from an EMBL/GenBank/DDBJ whole genome shotgun (WGS) entry which is preliminary data.</text>
</comment>
<feature type="region of interest" description="Disordered" evidence="2">
    <location>
        <begin position="1"/>
        <end position="34"/>
    </location>
</feature>
<evidence type="ECO:0000313" key="4">
    <source>
        <dbReference type="Proteomes" id="UP000193986"/>
    </source>
</evidence>